<protein>
    <submittedName>
        <fullName evidence="8">Uncharacterized protein</fullName>
    </submittedName>
</protein>
<dbReference type="AlphaFoldDB" id="A0A6I8U696"/>
<name>A0A6I8U696_AEDAE</name>
<keyword evidence="6" id="KW-0378">Hydrolase</keyword>
<proteinExistence type="inferred from homology"/>
<gene>
    <name evidence="8" type="primary">110678556</name>
</gene>
<dbReference type="GO" id="GO:0046872">
    <property type="term" value="F:metal ion binding"/>
    <property type="evidence" value="ECO:0007669"/>
    <property type="project" value="UniProtKB-KW"/>
</dbReference>
<dbReference type="PANTHER" id="PTHR22930">
    <property type="match status" value="1"/>
</dbReference>
<dbReference type="Pfam" id="PF13359">
    <property type="entry name" value="DDE_Tnp_4"/>
    <property type="match status" value="1"/>
</dbReference>
<dbReference type="InParanoid" id="A0A6I8U696"/>
<dbReference type="PANTHER" id="PTHR22930:SF85">
    <property type="entry name" value="GH03217P-RELATED"/>
    <property type="match status" value="1"/>
</dbReference>
<reference evidence="8" key="2">
    <citation type="submission" date="2020-05" db="UniProtKB">
        <authorList>
            <consortium name="EnsemblMetazoa"/>
        </authorList>
    </citation>
    <scope>IDENTIFICATION</scope>
    <source>
        <strain evidence="8">LVP_AGWG</strain>
    </source>
</reference>
<reference evidence="8 9" key="1">
    <citation type="submission" date="2017-06" db="EMBL/GenBank/DDBJ databases">
        <title>Aedes aegypti genome working group (AGWG) sequencing and assembly.</title>
        <authorList>
            <consortium name="Aedes aegypti Genome Working Group (AGWG)"/>
            <person name="Matthews B.J."/>
        </authorList>
    </citation>
    <scope>NUCLEOTIDE SEQUENCE [LARGE SCALE GENOMIC DNA]</scope>
    <source>
        <strain evidence="8 9">LVP_AGWG</strain>
    </source>
</reference>
<comment type="subcellular location">
    <subcellularLocation>
        <location evidence="2">Nucleus</location>
    </subcellularLocation>
</comment>
<dbReference type="InterPro" id="IPR045249">
    <property type="entry name" value="HARBI1-like"/>
</dbReference>
<keyword evidence="7" id="KW-0539">Nucleus</keyword>
<evidence type="ECO:0000256" key="1">
    <source>
        <dbReference type="ARBA" id="ARBA00001968"/>
    </source>
</evidence>
<dbReference type="GO" id="GO:0004518">
    <property type="term" value="F:nuclease activity"/>
    <property type="evidence" value="ECO:0007669"/>
    <property type="project" value="UniProtKB-KW"/>
</dbReference>
<dbReference type="GO" id="GO:0005634">
    <property type="term" value="C:nucleus"/>
    <property type="evidence" value="ECO:0007669"/>
    <property type="project" value="UniProtKB-SubCell"/>
</dbReference>
<comment type="similarity">
    <text evidence="3">Belongs to the HARBI1 family.</text>
</comment>
<dbReference type="EnsemblMetazoa" id="AAEL028036-RA">
    <property type="protein sequence ID" value="AAEL028036-PA"/>
    <property type="gene ID" value="AAEL028036"/>
</dbReference>
<evidence type="ECO:0000256" key="4">
    <source>
        <dbReference type="ARBA" id="ARBA00022722"/>
    </source>
</evidence>
<evidence type="ECO:0000256" key="5">
    <source>
        <dbReference type="ARBA" id="ARBA00022723"/>
    </source>
</evidence>
<dbReference type="InterPro" id="IPR027806">
    <property type="entry name" value="HARBI1_dom"/>
</dbReference>
<evidence type="ECO:0000313" key="9">
    <source>
        <dbReference type="Proteomes" id="UP000008820"/>
    </source>
</evidence>
<accession>A0A6I8U696</accession>
<evidence type="ECO:0000256" key="7">
    <source>
        <dbReference type="ARBA" id="ARBA00023242"/>
    </source>
</evidence>
<dbReference type="GO" id="GO:0016787">
    <property type="term" value="F:hydrolase activity"/>
    <property type="evidence" value="ECO:0007669"/>
    <property type="project" value="UniProtKB-KW"/>
</dbReference>
<organism evidence="8 9">
    <name type="scientific">Aedes aegypti</name>
    <name type="common">Yellowfever mosquito</name>
    <name type="synonym">Culex aegypti</name>
    <dbReference type="NCBI Taxonomy" id="7159"/>
    <lineage>
        <taxon>Eukaryota</taxon>
        <taxon>Metazoa</taxon>
        <taxon>Ecdysozoa</taxon>
        <taxon>Arthropoda</taxon>
        <taxon>Hexapoda</taxon>
        <taxon>Insecta</taxon>
        <taxon>Pterygota</taxon>
        <taxon>Neoptera</taxon>
        <taxon>Endopterygota</taxon>
        <taxon>Diptera</taxon>
        <taxon>Nematocera</taxon>
        <taxon>Culicoidea</taxon>
        <taxon>Culicidae</taxon>
        <taxon>Culicinae</taxon>
        <taxon>Aedini</taxon>
        <taxon>Aedes</taxon>
        <taxon>Stegomyia</taxon>
    </lineage>
</organism>
<evidence type="ECO:0000256" key="2">
    <source>
        <dbReference type="ARBA" id="ARBA00004123"/>
    </source>
</evidence>
<evidence type="ECO:0000256" key="6">
    <source>
        <dbReference type="ARBA" id="ARBA00022801"/>
    </source>
</evidence>
<comment type="cofactor">
    <cofactor evidence="1">
        <name>a divalent metal cation</name>
        <dbReference type="ChEBI" id="CHEBI:60240"/>
    </cofactor>
</comment>
<sequence>MDLIDLLVSSSSDDSDSDSEVLFNIFFGTPGDPTVNKIRVETFVEDVIDKYSDEQFRQQFRLKKSTAEHLIDRYQSSSYGRINEGRGRKGIPPKNQMLAFIWFSANKDSYREVCNLFNMSESTFFNHLNSVLDFFYDISKQVIAFPDTDEAKEQVAADFRKLSRFENVIGCIDGTYIPIRKPANKIRSTYINRHDMVSMTVQGVCDADQKFLDICVGSPSKIHDSRIFTLSPLSDELPGICDQRYHLLGDAAYPLREYLLTPYRNDGRMNRQRRKYNLMHAQTRVKIENAFSLLKNRFRQLVRLDFFTVERMCKFVMACCVLHNVCISLNDHLEDIQNIQDGLNNEAEVRNTAAYRDPDIRDAALRRLGEIKRDNIANNL</sequence>
<keyword evidence="9" id="KW-1185">Reference proteome</keyword>
<evidence type="ECO:0000313" key="8">
    <source>
        <dbReference type="EnsemblMetazoa" id="AAEL028036-PA"/>
    </source>
</evidence>
<dbReference type="Proteomes" id="UP000008820">
    <property type="component" value="Chromosome 1"/>
</dbReference>
<evidence type="ECO:0000256" key="3">
    <source>
        <dbReference type="ARBA" id="ARBA00006958"/>
    </source>
</evidence>
<dbReference type="OrthoDB" id="7764388at2759"/>
<keyword evidence="4" id="KW-0540">Nuclease</keyword>
<keyword evidence="5" id="KW-0479">Metal-binding</keyword>